<dbReference type="InterPro" id="IPR011989">
    <property type="entry name" value="ARM-like"/>
</dbReference>
<sequence>MLSLSLKGQKGLCQAQRVGQNGHALRFSRSGQAVKCETPCGLTAAEAHDTGKKAGRTCSMTMRLLTISGYPILLRRSIPVLLLASLLQGGCKSTSPTGIDTSASPADLQSCMIRSFPASPKVLRLAVTGDDAMSDRMISALAGNPRFRLVERTQLQRILAEQQLSSSGLTEGEQALKIGSLMPVDLLLTGREESGVLRGRFFDVVTGEVLSAFSCDASLSTESGKNNTVNSFNTINSHNTTITNSNNTNIHIDTLVVTNPGDVTARKCDSVHRPVRERFENLNGQQNLDAAVAAAVRVPFNEECGRIHYDIMRTFQRYKIFPERYTEFLISTVNGIEHPSADSRTSYILSYFAESNDAIEPHEWKTGLDVLRRAKEGSAQAYIHSLINIKRETAPALTRARTILAMAERQEIGRPIAFAPAVVFKAVLDAMKFDRAEKGGPTGRFLDDHAETYAKTPQRAGFYRSTIVMLMNESMVATDADRRSILRALTLFYAHQPEDRDTDRRAYHELAVRYENLINEEKDASKRNALIAAAAESREAVVIPLCRAPLPDPENGYTRKEMTSFLLRHAVPCAWLPDVDSLIAKMHDGDWDDKETASAYLSQMGTHAKKAEQTALKYLQIKGMSRSDEIRAHCATILGNIGTTDAASIRALIEAAGDFSNPVKDAAKTALHRLGSKAVPYMVEYLSRSRTVRDTRFRLPLITVLGRLGSDGRPALFVLQQIATTDKESYVAEQARIAIVNINEGRREEP</sequence>
<dbReference type="GO" id="GO:0030288">
    <property type="term" value="C:outer membrane-bounded periplasmic space"/>
    <property type="evidence" value="ECO:0007669"/>
    <property type="project" value="InterPro"/>
</dbReference>
<name>A0A833LXP0_9LEPT</name>
<evidence type="ECO:0000313" key="2">
    <source>
        <dbReference type="Proteomes" id="UP000460298"/>
    </source>
</evidence>
<protein>
    <recommendedName>
        <fullName evidence="3">HEAT repeat domain-containing protein</fullName>
    </recommendedName>
</protein>
<evidence type="ECO:0008006" key="3">
    <source>
        <dbReference type="Google" id="ProtNLM"/>
    </source>
</evidence>
<dbReference type="InterPro" id="IPR005534">
    <property type="entry name" value="Curli_assmbl/transp-comp_CsgG"/>
</dbReference>
<evidence type="ECO:0000313" key="1">
    <source>
        <dbReference type="EMBL" id="KAB2930260.1"/>
    </source>
</evidence>
<organism evidence="1 2">
    <name type="scientific">Leptonema illini</name>
    <dbReference type="NCBI Taxonomy" id="183"/>
    <lineage>
        <taxon>Bacteria</taxon>
        <taxon>Pseudomonadati</taxon>
        <taxon>Spirochaetota</taxon>
        <taxon>Spirochaetia</taxon>
        <taxon>Leptospirales</taxon>
        <taxon>Leptospiraceae</taxon>
        <taxon>Leptonema</taxon>
    </lineage>
</organism>
<reference evidence="1 2" key="1">
    <citation type="submission" date="2019-10" db="EMBL/GenBank/DDBJ databases">
        <title>Extracellular Electron Transfer in a Candidatus Methanoperedens spp. Enrichment Culture.</title>
        <authorList>
            <person name="Berger S."/>
            <person name="Rangel Shaw D."/>
            <person name="Berben T."/>
            <person name="In 'T Zandt M."/>
            <person name="Frank J."/>
            <person name="Reimann J."/>
            <person name="Jetten M.S.M."/>
            <person name="Welte C.U."/>
        </authorList>
    </citation>
    <scope>NUCLEOTIDE SEQUENCE [LARGE SCALE GENOMIC DNA]</scope>
    <source>
        <strain evidence="1">SB12</strain>
    </source>
</reference>
<dbReference type="Gene3D" id="3.40.50.10610">
    <property type="entry name" value="ABC-type transport auxiliary lipoprotein component"/>
    <property type="match status" value="1"/>
</dbReference>
<comment type="caution">
    <text evidence="1">The sequence shown here is derived from an EMBL/GenBank/DDBJ whole genome shotgun (WGS) entry which is preliminary data.</text>
</comment>
<dbReference type="Proteomes" id="UP000460298">
    <property type="component" value="Unassembled WGS sequence"/>
</dbReference>
<dbReference type="SUPFAM" id="SSF48371">
    <property type="entry name" value="ARM repeat"/>
    <property type="match status" value="1"/>
</dbReference>
<dbReference type="Gene3D" id="1.25.10.10">
    <property type="entry name" value="Leucine-rich Repeat Variant"/>
    <property type="match status" value="1"/>
</dbReference>
<accession>A0A833LXP0</accession>
<dbReference type="InterPro" id="IPR016024">
    <property type="entry name" value="ARM-type_fold"/>
</dbReference>
<gene>
    <name evidence="1" type="ORF">F9K24_17645</name>
</gene>
<proteinExistence type="predicted"/>
<dbReference type="EMBL" id="WBUI01000022">
    <property type="protein sequence ID" value="KAB2930260.1"/>
    <property type="molecule type" value="Genomic_DNA"/>
</dbReference>
<dbReference type="AlphaFoldDB" id="A0A833LXP0"/>
<dbReference type="Pfam" id="PF03783">
    <property type="entry name" value="CsgG"/>
    <property type="match status" value="1"/>
</dbReference>